<reference evidence="1 2" key="1">
    <citation type="submission" date="2018-09" db="EMBL/GenBank/DDBJ databases">
        <title>A high-quality reference genome of wild soybean provides a powerful tool to mine soybean genomes.</title>
        <authorList>
            <person name="Xie M."/>
            <person name="Chung C.Y.L."/>
            <person name="Li M.-W."/>
            <person name="Wong F.-L."/>
            <person name="Chan T.-F."/>
            <person name="Lam H.-M."/>
        </authorList>
    </citation>
    <scope>NUCLEOTIDE SEQUENCE [LARGE SCALE GENOMIC DNA]</scope>
    <source>
        <strain evidence="2">cv. W05</strain>
        <tissue evidence="1">Hypocotyl of etiolated seedlings</tissue>
    </source>
</reference>
<evidence type="ECO:0000313" key="2">
    <source>
        <dbReference type="Proteomes" id="UP000289340"/>
    </source>
</evidence>
<sequence>MFPRPPFRIPFYDEYHFSIFPHFYFPPLMTHSTLPFSFWMSTRTHIEAEHYVSPPLITGEQKQEMLQICY</sequence>
<name>A0A445LTP8_GLYSO</name>
<dbReference type="Proteomes" id="UP000289340">
    <property type="component" value="Chromosome 2"/>
</dbReference>
<organism evidence="1 2">
    <name type="scientific">Glycine soja</name>
    <name type="common">Wild soybean</name>
    <dbReference type="NCBI Taxonomy" id="3848"/>
    <lineage>
        <taxon>Eukaryota</taxon>
        <taxon>Viridiplantae</taxon>
        <taxon>Streptophyta</taxon>
        <taxon>Embryophyta</taxon>
        <taxon>Tracheophyta</taxon>
        <taxon>Spermatophyta</taxon>
        <taxon>Magnoliopsida</taxon>
        <taxon>eudicotyledons</taxon>
        <taxon>Gunneridae</taxon>
        <taxon>Pentapetalae</taxon>
        <taxon>rosids</taxon>
        <taxon>fabids</taxon>
        <taxon>Fabales</taxon>
        <taxon>Fabaceae</taxon>
        <taxon>Papilionoideae</taxon>
        <taxon>50 kb inversion clade</taxon>
        <taxon>NPAAA clade</taxon>
        <taxon>indigoferoid/millettioid clade</taxon>
        <taxon>Phaseoleae</taxon>
        <taxon>Glycine</taxon>
        <taxon>Glycine subgen. Soja</taxon>
    </lineage>
</organism>
<accession>A0A445LTP8</accession>
<gene>
    <name evidence="1" type="ORF">D0Y65_004976</name>
</gene>
<dbReference type="EMBL" id="QZWG01000002">
    <property type="protein sequence ID" value="RZC26587.1"/>
    <property type="molecule type" value="Genomic_DNA"/>
</dbReference>
<comment type="caution">
    <text evidence="1">The sequence shown here is derived from an EMBL/GenBank/DDBJ whole genome shotgun (WGS) entry which is preliminary data.</text>
</comment>
<dbReference type="AlphaFoldDB" id="A0A445LTP8"/>
<evidence type="ECO:0000313" key="1">
    <source>
        <dbReference type="EMBL" id="RZC26587.1"/>
    </source>
</evidence>
<proteinExistence type="predicted"/>
<keyword evidence="2" id="KW-1185">Reference proteome</keyword>
<protein>
    <submittedName>
        <fullName evidence="1">Uncharacterized protein</fullName>
    </submittedName>
</protein>